<dbReference type="NCBIfam" id="NF008752">
    <property type="entry name" value="PRK11784.1-4"/>
    <property type="match status" value="1"/>
</dbReference>
<dbReference type="EMBL" id="JAUSTT010000005">
    <property type="protein sequence ID" value="MDQ0175252.1"/>
    <property type="molecule type" value="Genomic_DNA"/>
</dbReference>
<keyword evidence="1" id="KW-0711">Selenium</keyword>
<dbReference type="SUPFAM" id="SSF52821">
    <property type="entry name" value="Rhodanese/Cell cycle control phosphatase"/>
    <property type="match status" value="1"/>
</dbReference>
<feature type="domain" description="Rhodanese" evidence="2">
    <location>
        <begin position="15"/>
        <end position="131"/>
    </location>
</feature>
<name>A0ABT9WPN8_9BACI</name>
<keyword evidence="4" id="KW-1185">Reference proteome</keyword>
<sequence length="346" mass="40252">MFQDISLSNLLTLYENKKHTLIDVRSPKEFNEATIPGSINIPVFNNEERAEVGTIYKQVGVEAAKERGLEIFSRKLPAFIAAFKKFETPVTVFCWRGGMRSKTAATMLDLADIRVNRLTGGIRSYRQWVVHELENQQFKPKLFVLNGYTGSGKTAILRRLSQNGYPAIDLEQMAGHRGSIFGQIGLEPSNQKKFDALLLHEIRRYQQEPFVFIEGESKRIGKVYLPPVLNEKKENSLQIFLKLPIEERVQIILEDYQPWNYPQRFEEAFQLIKKRIHTPVAKKIETDLENRDFASAVRLLLEYYYDPKYEYSSRQYPDQQKIIIEAANTEDAFYKIIQIIKKNILH</sequence>
<dbReference type="PANTHER" id="PTHR30401:SF0">
    <property type="entry name" value="TRNA 2-SELENOURIDINE SYNTHASE"/>
    <property type="match status" value="1"/>
</dbReference>
<protein>
    <submittedName>
        <fullName evidence="3">tRNA 2-selenouridine synthase</fullName>
        <ecNumber evidence="3">2.9.1.-</ecNumber>
    </submittedName>
</protein>
<dbReference type="SMART" id="SM00450">
    <property type="entry name" value="RHOD"/>
    <property type="match status" value="1"/>
</dbReference>
<evidence type="ECO:0000259" key="2">
    <source>
        <dbReference type="PROSITE" id="PS50206"/>
    </source>
</evidence>
<evidence type="ECO:0000313" key="4">
    <source>
        <dbReference type="Proteomes" id="UP001223586"/>
    </source>
</evidence>
<dbReference type="RefSeq" id="WP_307227417.1">
    <property type="nucleotide sequence ID" value="NZ_JAUSTT010000005.1"/>
</dbReference>
<gene>
    <name evidence="3" type="ORF">J2S08_001086</name>
</gene>
<dbReference type="Gene3D" id="3.40.250.10">
    <property type="entry name" value="Rhodanese-like domain"/>
    <property type="match status" value="1"/>
</dbReference>
<dbReference type="NCBIfam" id="TIGR03167">
    <property type="entry name" value="tRNA_sel_U_synt"/>
    <property type="match status" value="1"/>
</dbReference>
<dbReference type="Gene3D" id="3.40.50.300">
    <property type="entry name" value="P-loop containing nucleotide triphosphate hydrolases"/>
    <property type="match status" value="1"/>
</dbReference>
<dbReference type="PROSITE" id="PS50206">
    <property type="entry name" value="RHODANESE_3"/>
    <property type="match status" value="1"/>
</dbReference>
<dbReference type="NCBIfam" id="NF008750">
    <property type="entry name" value="PRK11784.1-2"/>
    <property type="match status" value="1"/>
</dbReference>
<proteinExistence type="predicted"/>
<dbReference type="InterPro" id="IPR027417">
    <property type="entry name" value="P-loop_NTPase"/>
</dbReference>
<dbReference type="InterPro" id="IPR017582">
    <property type="entry name" value="SelU"/>
</dbReference>
<dbReference type="SUPFAM" id="SSF52540">
    <property type="entry name" value="P-loop containing nucleoside triphosphate hydrolases"/>
    <property type="match status" value="1"/>
</dbReference>
<accession>A0ABT9WPN8</accession>
<evidence type="ECO:0000313" key="3">
    <source>
        <dbReference type="EMBL" id="MDQ0175252.1"/>
    </source>
</evidence>
<dbReference type="Pfam" id="PF00581">
    <property type="entry name" value="Rhodanese"/>
    <property type="match status" value="1"/>
</dbReference>
<dbReference type="Proteomes" id="UP001223586">
    <property type="component" value="Unassembled WGS sequence"/>
</dbReference>
<organism evidence="3 4">
    <name type="scientific">Bacillus chungangensis</name>
    <dbReference type="NCBI Taxonomy" id="587633"/>
    <lineage>
        <taxon>Bacteria</taxon>
        <taxon>Bacillati</taxon>
        <taxon>Bacillota</taxon>
        <taxon>Bacilli</taxon>
        <taxon>Bacillales</taxon>
        <taxon>Bacillaceae</taxon>
        <taxon>Bacillus</taxon>
    </lineage>
</organism>
<dbReference type="GO" id="GO:0016740">
    <property type="term" value="F:transferase activity"/>
    <property type="evidence" value="ECO:0007669"/>
    <property type="project" value="UniProtKB-KW"/>
</dbReference>
<evidence type="ECO:0000256" key="1">
    <source>
        <dbReference type="ARBA" id="ARBA00023266"/>
    </source>
</evidence>
<dbReference type="EC" id="2.9.1.-" evidence="3"/>
<dbReference type="PANTHER" id="PTHR30401">
    <property type="entry name" value="TRNA 2-SELENOURIDINE SYNTHASE"/>
    <property type="match status" value="1"/>
</dbReference>
<dbReference type="Pfam" id="PF26341">
    <property type="entry name" value="AAA_SelU"/>
    <property type="match status" value="1"/>
</dbReference>
<dbReference type="InterPro" id="IPR036873">
    <property type="entry name" value="Rhodanese-like_dom_sf"/>
</dbReference>
<keyword evidence="3" id="KW-0808">Transferase</keyword>
<dbReference type="InterPro" id="IPR001763">
    <property type="entry name" value="Rhodanese-like_dom"/>
</dbReference>
<dbReference type="InterPro" id="IPR058840">
    <property type="entry name" value="AAA_SelU"/>
</dbReference>
<comment type="caution">
    <text evidence="3">The sequence shown here is derived from an EMBL/GenBank/DDBJ whole genome shotgun (WGS) entry which is preliminary data.</text>
</comment>
<reference evidence="3 4" key="1">
    <citation type="submission" date="2023-07" db="EMBL/GenBank/DDBJ databases">
        <title>Genomic Encyclopedia of Type Strains, Phase IV (KMG-IV): sequencing the most valuable type-strain genomes for metagenomic binning, comparative biology and taxonomic classification.</title>
        <authorList>
            <person name="Goeker M."/>
        </authorList>
    </citation>
    <scope>NUCLEOTIDE SEQUENCE [LARGE SCALE GENOMIC DNA]</scope>
    <source>
        <strain evidence="3 4">DSM 23837</strain>
    </source>
</reference>